<dbReference type="InterPro" id="IPR011701">
    <property type="entry name" value="MFS"/>
</dbReference>
<feature type="transmembrane region" description="Helical" evidence="5">
    <location>
        <begin position="345"/>
        <end position="365"/>
    </location>
</feature>
<feature type="transmembrane region" description="Helical" evidence="5">
    <location>
        <begin position="289"/>
        <end position="306"/>
    </location>
</feature>
<dbReference type="Gene3D" id="1.20.1250.20">
    <property type="entry name" value="MFS general substrate transporter like domains"/>
    <property type="match status" value="2"/>
</dbReference>
<keyword evidence="3 5" id="KW-0472">Membrane</keyword>
<feature type="transmembrane region" description="Helical" evidence="5">
    <location>
        <begin position="377"/>
        <end position="396"/>
    </location>
</feature>
<dbReference type="RefSeq" id="WP_224196587.1">
    <property type="nucleotide sequence ID" value="NZ_JAIRAU010000052.1"/>
</dbReference>
<dbReference type="Proteomes" id="UP001139031">
    <property type="component" value="Unassembled WGS sequence"/>
</dbReference>
<comment type="caution">
    <text evidence="6">The sequence shown here is derived from an EMBL/GenBank/DDBJ whole genome shotgun (WGS) entry which is preliminary data.</text>
</comment>
<sequence>MGDGSTSVRPGGGTAGPDATELPWRDARFAGFFVAASLGPIASMALRFVPGHLERGEHSPAIIGEVMAASTLGGLVALPLAGWLAHHRLRAMLIGGALLQAVGLVCAGTAADSVGGLAASVALMSLGTAHLDVGVMAAVVASVPANRRPQVLAYYFAFVSLARNVVGSALAEWLGARWGFAAMCHALAGLAAAHAIVRVRMPAPAVLAEETEGTSREFWRDVTRPRVLVLVAVFTLLSIHYVAQESFITALAARRALGSVTPFFAAYFAVIACGRAAAGHLVDRLGRGPVVVASALLLVAVGGGLAEVHTQVGTIALGIVTGLGHLLLWPALYATFYDRVRGRGMVSAALSAALALAGFVAELGLGEVAARGGYRALYWATAGCATLAAVLVLPLARWMAPTHEEHGADPDPHAP</sequence>
<accession>A0ABS7U2U6</accession>
<keyword evidence="2 5" id="KW-1133">Transmembrane helix</keyword>
<feature type="transmembrane region" description="Helical" evidence="5">
    <location>
        <begin position="226"/>
        <end position="243"/>
    </location>
</feature>
<feature type="transmembrane region" description="Helical" evidence="5">
    <location>
        <begin position="91"/>
        <end position="111"/>
    </location>
</feature>
<dbReference type="PANTHER" id="PTHR23531:SF1">
    <property type="entry name" value="QUINOLENE RESISTANCE PROTEIN NORA"/>
    <property type="match status" value="1"/>
</dbReference>
<organism evidence="6 7">
    <name type="scientific">Nannocystis pusilla</name>
    <dbReference type="NCBI Taxonomy" id="889268"/>
    <lineage>
        <taxon>Bacteria</taxon>
        <taxon>Pseudomonadati</taxon>
        <taxon>Myxococcota</taxon>
        <taxon>Polyangia</taxon>
        <taxon>Nannocystales</taxon>
        <taxon>Nannocystaceae</taxon>
        <taxon>Nannocystis</taxon>
    </lineage>
</organism>
<feature type="transmembrane region" description="Helical" evidence="5">
    <location>
        <begin position="312"/>
        <end position="333"/>
    </location>
</feature>
<feature type="transmembrane region" description="Helical" evidence="5">
    <location>
        <begin position="152"/>
        <end position="171"/>
    </location>
</feature>
<gene>
    <name evidence="6" type="ORF">K7C98_36955</name>
</gene>
<dbReference type="Pfam" id="PF07690">
    <property type="entry name" value="MFS_1"/>
    <property type="match status" value="1"/>
</dbReference>
<feature type="transmembrane region" description="Helical" evidence="5">
    <location>
        <begin position="117"/>
        <end position="140"/>
    </location>
</feature>
<dbReference type="InterPro" id="IPR036259">
    <property type="entry name" value="MFS_trans_sf"/>
</dbReference>
<name>A0ABS7U2U6_9BACT</name>
<dbReference type="PANTHER" id="PTHR23531">
    <property type="entry name" value="QUINOLENE RESISTANCE PROTEIN NORA"/>
    <property type="match status" value="1"/>
</dbReference>
<feature type="transmembrane region" description="Helical" evidence="5">
    <location>
        <begin position="61"/>
        <end position="84"/>
    </location>
</feature>
<evidence type="ECO:0000256" key="3">
    <source>
        <dbReference type="ARBA" id="ARBA00023136"/>
    </source>
</evidence>
<evidence type="ECO:0000256" key="5">
    <source>
        <dbReference type="SAM" id="Phobius"/>
    </source>
</evidence>
<dbReference type="InterPro" id="IPR052714">
    <property type="entry name" value="MFS_Exporter"/>
</dbReference>
<evidence type="ECO:0000256" key="4">
    <source>
        <dbReference type="SAM" id="MobiDB-lite"/>
    </source>
</evidence>
<evidence type="ECO:0000256" key="2">
    <source>
        <dbReference type="ARBA" id="ARBA00022989"/>
    </source>
</evidence>
<dbReference type="SUPFAM" id="SSF103473">
    <property type="entry name" value="MFS general substrate transporter"/>
    <property type="match status" value="1"/>
</dbReference>
<feature type="transmembrane region" description="Helical" evidence="5">
    <location>
        <begin position="177"/>
        <end position="197"/>
    </location>
</feature>
<feature type="transmembrane region" description="Helical" evidence="5">
    <location>
        <begin position="263"/>
        <end position="282"/>
    </location>
</feature>
<feature type="region of interest" description="Disordered" evidence="4">
    <location>
        <begin position="1"/>
        <end position="20"/>
    </location>
</feature>
<evidence type="ECO:0000313" key="6">
    <source>
        <dbReference type="EMBL" id="MBZ5714855.1"/>
    </source>
</evidence>
<feature type="transmembrane region" description="Helical" evidence="5">
    <location>
        <begin position="29"/>
        <end position="49"/>
    </location>
</feature>
<proteinExistence type="predicted"/>
<reference evidence="6" key="1">
    <citation type="submission" date="2021-08" db="EMBL/GenBank/DDBJ databases">
        <authorList>
            <person name="Stevens D.C."/>
        </authorList>
    </citation>
    <scope>NUCLEOTIDE SEQUENCE</scope>
    <source>
        <strain evidence="6">DSM 53165</strain>
    </source>
</reference>
<protein>
    <submittedName>
        <fullName evidence="6">MFS transporter</fullName>
    </submittedName>
</protein>
<evidence type="ECO:0000256" key="1">
    <source>
        <dbReference type="ARBA" id="ARBA00022692"/>
    </source>
</evidence>
<keyword evidence="1 5" id="KW-0812">Transmembrane</keyword>
<keyword evidence="7" id="KW-1185">Reference proteome</keyword>
<dbReference type="EMBL" id="JAIRAU010000052">
    <property type="protein sequence ID" value="MBZ5714855.1"/>
    <property type="molecule type" value="Genomic_DNA"/>
</dbReference>
<evidence type="ECO:0000313" key="7">
    <source>
        <dbReference type="Proteomes" id="UP001139031"/>
    </source>
</evidence>